<evidence type="ECO:0000313" key="1">
    <source>
        <dbReference type="EMBL" id="PAX08966.1"/>
    </source>
</evidence>
<name>A0A2A2SIA0_9SPHN</name>
<dbReference type="OrthoDB" id="7846512at2"/>
<gene>
    <name evidence="1" type="ORF">CKY28_06380</name>
</gene>
<sequence length="276" mass="30576">MAKTPQKVDRAAFIASNPRCCYCAGRRPTTEIDHAPARIVFIKKHGPEGFLFPSCSECNRIAGVSEQVMAFYIRSFDRSACGLDEAEFEKLVSGLVNNAPEAVPRMPPRPSSGLALLTHGIYEADRTTTVPPAAKAHIELFGLKVLYALYYRVTGRFAGSSTRYLLNWAQAGTDAARLMHAAADKWFNEHEVGKRRNVDLGDQFSFHYGYHEAHGFFGVRMSFAGAFVMFGVIGPARPMAKLKNRDPLCPSIYETGKRIKKQWGKRRRGSAPALSG</sequence>
<accession>A0A2A2SIA0</accession>
<dbReference type="Proteomes" id="UP000218151">
    <property type="component" value="Unassembled WGS sequence"/>
</dbReference>
<comment type="caution">
    <text evidence="1">The sequence shown here is derived from an EMBL/GenBank/DDBJ whole genome shotgun (WGS) entry which is preliminary data.</text>
</comment>
<protein>
    <recommendedName>
        <fullName evidence="3">HNH endonuclease</fullName>
    </recommendedName>
</protein>
<dbReference type="RefSeq" id="WP_095997463.1">
    <property type="nucleotide sequence ID" value="NZ_NSLI01000002.1"/>
</dbReference>
<dbReference type="InterPro" id="IPR003615">
    <property type="entry name" value="HNH_nuc"/>
</dbReference>
<dbReference type="AlphaFoldDB" id="A0A2A2SIA0"/>
<organism evidence="1 2">
    <name type="scientific">Sphingomonas lenta</name>
    <dbReference type="NCBI Taxonomy" id="1141887"/>
    <lineage>
        <taxon>Bacteria</taxon>
        <taxon>Pseudomonadati</taxon>
        <taxon>Pseudomonadota</taxon>
        <taxon>Alphaproteobacteria</taxon>
        <taxon>Sphingomonadales</taxon>
        <taxon>Sphingomonadaceae</taxon>
        <taxon>Sphingomonas</taxon>
    </lineage>
</organism>
<evidence type="ECO:0000313" key="2">
    <source>
        <dbReference type="Proteomes" id="UP000218151"/>
    </source>
</evidence>
<dbReference type="EMBL" id="NSLI01000002">
    <property type="protein sequence ID" value="PAX08966.1"/>
    <property type="molecule type" value="Genomic_DNA"/>
</dbReference>
<evidence type="ECO:0008006" key="3">
    <source>
        <dbReference type="Google" id="ProtNLM"/>
    </source>
</evidence>
<reference evidence="2" key="1">
    <citation type="submission" date="2017-09" db="EMBL/GenBank/DDBJ databases">
        <authorList>
            <person name="Feng G."/>
            <person name="Zhu H."/>
        </authorList>
    </citation>
    <scope>NUCLEOTIDE SEQUENCE [LARGE SCALE GENOMIC DNA]</scope>
    <source>
        <strain evidence="2">1PNM-20</strain>
    </source>
</reference>
<keyword evidence="2" id="KW-1185">Reference proteome</keyword>
<dbReference type="CDD" id="cd00085">
    <property type="entry name" value="HNHc"/>
    <property type="match status" value="1"/>
</dbReference>
<proteinExistence type="predicted"/>